<dbReference type="GO" id="GO:0090730">
    <property type="term" value="C:Las1 complex"/>
    <property type="evidence" value="ECO:0007669"/>
    <property type="project" value="InterPro"/>
</dbReference>
<protein>
    <recommendedName>
        <fullName evidence="3">Ribosomal biogenesis protein LAS1L</fullName>
    </recommendedName>
</protein>
<dbReference type="Pfam" id="PF04031">
    <property type="entry name" value="Las1"/>
    <property type="match status" value="2"/>
</dbReference>
<sequence>MEAKEVSSGYKHVPWSSWDQWSSVADSLFSSSPDSIKSALARIVAWRSRGCLPMAIEVTASFIEIQQKDPFFHSHKRTGRSISQLAEDVGMPRMLVDIRHESSHRNLPSLPIVRLGSMKALDWLKSHYWEPQKKAIPNVRDEMKSRMHELIQCIKSKRISRLSPAQSKGILDKKQVSKIVKAIVRLYSAYPTEVVTVLLEFFQLHASESLSNADVECYEAEIRWIEQLSSLVLWFLVKLKDLKNLGQLHSADENPISSAEKDTVPRVTLKELLRKCLLLSASGNKHIFECALFIAELTSDNSLIDRLKKLPFLKSQIRENMPEDWSVVKSWSPCPIGMLPCPFSSAPILPVLDSIDGGCKIQEAMKGGSNGKRGAEWEDEVMENVSAMKKMKGMVLECDGSDGEVSVCASSREGCLLIGGVWRKVGEEELHDIESGIKVLVG</sequence>
<evidence type="ECO:0000313" key="1">
    <source>
        <dbReference type="EMBL" id="KAK1281409.1"/>
    </source>
</evidence>
<reference evidence="1" key="1">
    <citation type="journal article" date="2023" name="Nat. Commun.">
        <title>Diploid and tetraploid genomes of Acorus and the evolution of monocots.</title>
        <authorList>
            <person name="Ma L."/>
            <person name="Liu K.W."/>
            <person name="Li Z."/>
            <person name="Hsiao Y.Y."/>
            <person name="Qi Y."/>
            <person name="Fu T."/>
            <person name="Tang G.D."/>
            <person name="Zhang D."/>
            <person name="Sun W.H."/>
            <person name="Liu D.K."/>
            <person name="Li Y."/>
            <person name="Chen G.Z."/>
            <person name="Liu X.D."/>
            <person name="Liao X.Y."/>
            <person name="Jiang Y.T."/>
            <person name="Yu X."/>
            <person name="Hao Y."/>
            <person name="Huang J."/>
            <person name="Zhao X.W."/>
            <person name="Ke S."/>
            <person name="Chen Y.Y."/>
            <person name="Wu W.L."/>
            <person name="Hsu J.L."/>
            <person name="Lin Y.F."/>
            <person name="Huang M.D."/>
            <person name="Li C.Y."/>
            <person name="Huang L."/>
            <person name="Wang Z.W."/>
            <person name="Zhao X."/>
            <person name="Zhong W.Y."/>
            <person name="Peng D.H."/>
            <person name="Ahmad S."/>
            <person name="Lan S."/>
            <person name="Zhang J.S."/>
            <person name="Tsai W.C."/>
            <person name="Van de Peer Y."/>
            <person name="Liu Z.J."/>
        </authorList>
    </citation>
    <scope>NUCLEOTIDE SEQUENCE</scope>
    <source>
        <strain evidence="1">SCP</strain>
    </source>
</reference>
<dbReference type="GO" id="GO:0030687">
    <property type="term" value="C:preribosome, large subunit precursor"/>
    <property type="evidence" value="ECO:0007669"/>
    <property type="project" value="TreeGrafter"/>
</dbReference>
<dbReference type="GO" id="GO:0000460">
    <property type="term" value="P:maturation of 5.8S rRNA"/>
    <property type="evidence" value="ECO:0007669"/>
    <property type="project" value="TreeGrafter"/>
</dbReference>
<dbReference type="EMBL" id="JAUJYN010000001">
    <property type="protein sequence ID" value="KAK1281409.1"/>
    <property type="molecule type" value="Genomic_DNA"/>
</dbReference>
<gene>
    <name evidence="1" type="ORF">QJS04_geneDACA015022</name>
</gene>
<keyword evidence="2" id="KW-1185">Reference proteome</keyword>
<dbReference type="AlphaFoldDB" id="A0AAV9BYN0"/>
<organism evidence="1 2">
    <name type="scientific">Acorus gramineus</name>
    <name type="common">Dwarf sweet flag</name>
    <dbReference type="NCBI Taxonomy" id="55184"/>
    <lineage>
        <taxon>Eukaryota</taxon>
        <taxon>Viridiplantae</taxon>
        <taxon>Streptophyta</taxon>
        <taxon>Embryophyta</taxon>
        <taxon>Tracheophyta</taxon>
        <taxon>Spermatophyta</taxon>
        <taxon>Magnoliopsida</taxon>
        <taxon>Liliopsida</taxon>
        <taxon>Acoraceae</taxon>
        <taxon>Acorus</taxon>
    </lineage>
</organism>
<evidence type="ECO:0008006" key="3">
    <source>
        <dbReference type="Google" id="ProtNLM"/>
    </source>
</evidence>
<dbReference type="GO" id="GO:0004519">
    <property type="term" value="F:endonuclease activity"/>
    <property type="evidence" value="ECO:0007669"/>
    <property type="project" value="InterPro"/>
</dbReference>
<proteinExistence type="predicted"/>
<reference evidence="1" key="2">
    <citation type="submission" date="2023-06" db="EMBL/GenBank/DDBJ databases">
        <authorList>
            <person name="Ma L."/>
            <person name="Liu K.-W."/>
            <person name="Li Z."/>
            <person name="Hsiao Y.-Y."/>
            <person name="Qi Y."/>
            <person name="Fu T."/>
            <person name="Tang G."/>
            <person name="Zhang D."/>
            <person name="Sun W.-H."/>
            <person name="Liu D.-K."/>
            <person name="Li Y."/>
            <person name="Chen G.-Z."/>
            <person name="Liu X.-D."/>
            <person name="Liao X.-Y."/>
            <person name="Jiang Y.-T."/>
            <person name="Yu X."/>
            <person name="Hao Y."/>
            <person name="Huang J."/>
            <person name="Zhao X.-W."/>
            <person name="Ke S."/>
            <person name="Chen Y.-Y."/>
            <person name="Wu W.-L."/>
            <person name="Hsu J.-L."/>
            <person name="Lin Y.-F."/>
            <person name="Huang M.-D."/>
            <person name="Li C.-Y."/>
            <person name="Huang L."/>
            <person name="Wang Z.-W."/>
            <person name="Zhao X."/>
            <person name="Zhong W.-Y."/>
            <person name="Peng D.-H."/>
            <person name="Ahmad S."/>
            <person name="Lan S."/>
            <person name="Zhang J.-S."/>
            <person name="Tsai W.-C."/>
            <person name="Van De Peer Y."/>
            <person name="Liu Z.-J."/>
        </authorList>
    </citation>
    <scope>NUCLEOTIDE SEQUENCE</scope>
    <source>
        <strain evidence="1">SCP</strain>
        <tissue evidence="1">Leaves</tissue>
    </source>
</reference>
<accession>A0AAV9BYN0</accession>
<dbReference type="Proteomes" id="UP001179952">
    <property type="component" value="Unassembled WGS sequence"/>
</dbReference>
<dbReference type="InterPro" id="IPR007174">
    <property type="entry name" value="Las1"/>
</dbReference>
<dbReference type="PANTHER" id="PTHR15002">
    <property type="entry name" value="RIBOSOMAL BIOGENESIS PROTEIN LAS1L"/>
    <property type="match status" value="1"/>
</dbReference>
<dbReference type="PANTHER" id="PTHR15002:SF0">
    <property type="entry name" value="RIBOSOMAL BIOGENESIS PROTEIN LAS1L"/>
    <property type="match status" value="1"/>
</dbReference>
<comment type="caution">
    <text evidence="1">The sequence shown here is derived from an EMBL/GenBank/DDBJ whole genome shotgun (WGS) entry which is preliminary data.</text>
</comment>
<dbReference type="GO" id="GO:0000470">
    <property type="term" value="P:maturation of LSU-rRNA"/>
    <property type="evidence" value="ECO:0007669"/>
    <property type="project" value="TreeGrafter"/>
</dbReference>
<evidence type="ECO:0000313" key="2">
    <source>
        <dbReference type="Proteomes" id="UP001179952"/>
    </source>
</evidence>
<name>A0AAV9BYN0_ACOGR</name>